<organism evidence="11">
    <name type="scientific">Ignavibacterium album</name>
    <dbReference type="NCBI Taxonomy" id="591197"/>
    <lineage>
        <taxon>Bacteria</taxon>
        <taxon>Pseudomonadati</taxon>
        <taxon>Ignavibacteriota</taxon>
        <taxon>Ignavibacteria</taxon>
        <taxon>Ignavibacteriales</taxon>
        <taxon>Ignavibacteriaceae</taxon>
        <taxon>Ignavibacterium</taxon>
    </lineage>
</organism>
<evidence type="ECO:0000256" key="5">
    <source>
        <dbReference type="ARBA" id="ARBA00022676"/>
    </source>
</evidence>
<dbReference type="NCBIfam" id="TIGR00217">
    <property type="entry name" value="malQ"/>
    <property type="match status" value="1"/>
</dbReference>
<reference evidence="11" key="1">
    <citation type="journal article" date="2020" name="mSystems">
        <title>Genome- and Community-Level Interaction Insights into Carbon Utilization and Element Cycling Functions of Hydrothermarchaeota in Hydrothermal Sediment.</title>
        <authorList>
            <person name="Zhou Z."/>
            <person name="Liu Y."/>
            <person name="Xu W."/>
            <person name="Pan J."/>
            <person name="Luo Z.H."/>
            <person name="Li M."/>
        </authorList>
    </citation>
    <scope>NUCLEOTIDE SEQUENCE [LARGE SCALE GENOMIC DNA]</scope>
    <source>
        <strain evidence="11">SpSt-479</strain>
    </source>
</reference>
<dbReference type="AlphaFoldDB" id="A0A7V2ZHB3"/>
<dbReference type="PANTHER" id="PTHR32438">
    <property type="entry name" value="4-ALPHA-GLUCANOTRANSFERASE DPE1, CHLOROPLASTIC/AMYLOPLASTIC"/>
    <property type="match status" value="1"/>
</dbReference>
<dbReference type="InterPro" id="IPR003385">
    <property type="entry name" value="Glyco_hydro_77"/>
</dbReference>
<evidence type="ECO:0000256" key="3">
    <source>
        <dbReference type="ARBA" id="ARBA00012560"/>
    </source>
</evidence>
<accession>A0A7V2ZHB3</accession>
<dbReference type="GO" id="GO:0004134">
    <property type="term" value="F:4-alpha-glucanotransferase activity"/>
    <property type="evidence" value="ECO:0007669"/>
    <property type="project" value="UniProtKB-EC"/>
</dbReference>
<evidence type="ECO:0000256" key="10">
    <source>
        <dbReference type="RuleBase" id="RU361207"/>
    </source>
</evidence>
<dbReference type="InterPro" id="IPR017853">
    <property type="entry name" value="GH"/>
</dbReference>
<dbReference type="NCBIfam" id="NF011080">
    <property type="entry name" value="PRK14508.1-3"/>
    <property type="match status" value="1"/>
</dbReference>
<evidence type="ECO:0000256" key="6">
    <source>
        <dbReference type="ARBA" id="ARBA00022679"/>
    </source>
</evidence>
<keyword evidence="7 10" id="KW-0119">Carbohydrate metabolism</keyword>
<dbReference type="GO" id="GO:0005975">
    <property type="term" value="P:carbohydrate metabolic process"/>
    <property type="evidence" value="ECO:0007669"/>
    <property type="project" value="InterPro"/>
</dbReference>
<dbReference type="Gene3D" id="3.20.20.80">
    <property type="entry name" value="Glycosidases"/>
    <property type="match status" value="1"/>
</dbReference>
<comment type="similarity">
    <text evidence="2 10">Belongs to the disproportionating enzyme family.</text>
</comment>
<dbReference type="EMBL" id="DSUJ01000002">
    <property type="protein sequence ID" value="HFI89962.1"/>
    <property type="molecule type" value="Genomic_DNA"/>
</dbReference>
<evidence type="ECO:0000256" key="9">
    <source>
        <dbReference type="ARBA" id="ARBA00031501"/>
    </source>
</evidence>
<keyword evidence="5 10" id="KW-0328">Glycosyltransferase</keyword>
<evidence type="ECO:0000313" key="11">
    <source>
        <dbReference type="EMBL" id="HFI89962.1"/>
    </source>
</evidence>
<evidence type="ECO:0000256" key="7">
    <source>
        <dbReference type="ARBA" id="ARBA00023277"/>
    </source>
</evidence>
<proteinExistence type="inferred from homology"/>
<name>A0A7V2ZHB3_9BACT</name>
<evidence type="ECO:0000256" key="8">
    <source>
        <dbReference type="ARBA" id="ARBA00031423"/>
    </source>
</evidence>
<dbReference type="Pfam" id="PF02446">
    <property type="entry name" value="Glyco_hydro_77"/>
    <property type="match status" value="1"/>
</dbReference>
<keyword evidence="6 10" id="KW-0808">Transferase</keyword>
<evidence type="ECO:0000256" key="2">
    <source>
        <dbReference type="ARBA" id="ARBA00005684"/>
    </source>
</evidence>
<gene>
    <name evidence="11" type="primary">malQ</name>
    <name evidence="11" type="ORF">ENS31_00365</name>
</gene>
<dbReference type="SUPFAM" id="SSF51445">
    <property type="entry name" value="(Trans)glycosidases"/>
    <property type="match status" value="1"/>
</dbReference>
<protein>
    <recommendedName>
        <fullName evidence="4 10">4-alpha-glucanotransferase</fullName>
        <ecNumber evidence="3 10">2.4.1.25</ecNumber>
    </recommendedName>
    <alternativeName>
        <fullName evidence="8 10">Amylomaltase</fullName>
    </alternativeName>
    <alternativeName>
        <fullName evidence="9 10">Disproportionating enzyme</fullName>
    </alternativeName>
</protein>
<sequence>MKFERNAGILLHPTSLPSKYGIGDLGNDAFLFIDFLEKAGQKLWQVFPLGPTGYGDSPYQCFSAFAGNPNIISPDKLREEGLLSENDLLNIPPHNPHQIDYGQIIEYKKSLLRKAFLNFKGHYKNFQNDFESFEKENSDWLYDFAFFMAAKDAHGGIVWKDWDKGLVHRDKNAMKEWSGKLADDIFYHKFVQFVFFKQWNSVKKYANSKGIKIIGDMPIFIAYDSADLWANKNLFTVDENGKLETVAGVPPDYFSPTGQLWGNPLYRWKEMEKDDFLWWRKRFANLFKMVDIVRIDHFRGFEAYWEIPGDAPTAETGRWVKAPGEKLFKSVLKHLGDVPILAEDLGVITPEVEALRDMFNFPGMKILQFAFGTGMETKFLPHNYIPNCVVYTGSHDNDTTRAYFEKAKQEKSSDIYEHMQKYLNYYGDDVVYELIRLAYASVANIVVIPMQDILNLGGEARMNFPGKLGGNWTWRFTWDQIDAELHLKYFGLAQLYERPPKPRKIERIETVNPE</sequence>
<dbReference type="PANTHER" id="PTHR32438:SF5">
    <property type="entry name" value="4-ALPHA-GLUCANOTRANSFERASE DPE1, CHLOROPLASTIC_AMYLOPLASTIC"/>
    <property type="match status" value="1"/>
</dbReference>
<dbReference type="EC" id="2.4.1.25" evidence="3 10"/>
<comment type="caution">
    <text evidence="11">The sequence shown here is derived from an EMBL/GenBank/DDBJ whole genome shotgun (WGS) entry which is preliminary data.</text>
</comment>
<comment type="catalytic activity">
    <reaction evidence="1 10">
        <text>Transfers a segment of a (1-&gt;4)-alpha-D-glucan to a new position in an acceptor, which may be glucose or a (1-&gt;4)-alpha-D-glucan.</text>
        <dbReference type="EC" id="2.4.1.25"/>
    </reaction>
</comment>
<evidence type="ECO:0000256" key="4">
    <source>
        <dbReference type="ARBA" id="ARBA00020295"/>
    </source>
</evidence>
<evidence type="ECO:0000256" key="1">
    <source>
        <dbReference type="ARBA" id="ARBA00000439"/>
    </source>
</evidence>
<dbReference type="NCBIfam" id="NF011079">
    <property type="entry name" value="PRK14508.1-2"/>
    <property type="match status" value="1"/>
</dbReference>